<comment type="similarity">
    <text evidence="1">Belongs to the D-alanine--D-alanine ligase family.</text>
</comment>
<dbReference type="InterPro" id="IPR011761">
    <property type="entry name" value="ATP-grasp"/>
</dbReference>
<organism evidence="5 6">
    <name type="scientific">Halorhodospira neutriphila</name>
    <dbReference type="NCBI Taxonomy" id="168379"/>
    <lineage>
        <taxon>Bacteria</taxon>
        <taxon>Pseudomonadati</taxon>
        <taxon>Pseudomonadota</taxon>
        <taxon>Gammaproteobacteria</taxon>
        <taxon>Chromatiales</taxon>
        <taxon>Ectothiorhodospiraceae</taxon>
        <taxon>Halorhodospira</taxon>
    </lineage>
</organism>
<dbReference type="InterPro" id="IPR011095">
    <property type="entry name" value="Dala_Dala_lig_C"/>
</dbReference>
<sequence length="341" mass="36868">MAVTLPSLTLGVLLGDPRLPYEYGPGGAIGEEQQRVAHEVRRALSGFEGLEVRYYDEHERLIDELREAPPELILNLCDNGYRNRLHLEPSLPALLELLEIPYTGSTAMCMGLARDKGAVHCLAAMRGIPVPNERLVDLRADPLPLPERYPAMIKPNAASGSVGVEPEGVVHDDVAAQAYLERLAGELEGPWALVQDFLPGEEYTVGVIGNPGQGLTVLPPLAIDYSGLDAGLPPILSYGSKTDPGSPYYRELRFRPAALDTDTRSRLVEAATTLFARFGARDCARVDFRAGADGVPRLLDFNSRPSCTPDGKLALMAGYAGYSYADLLALVIRAALARYAA</sequence>
<evidence type="ECO:0000259" key="4">
    <source>
        <dbReference type="PROSITE" id="PS50975"/>
    </source>
</evidence>
<dbReference type="GO" id="GO:0016874">
    <property type="term" value="F:ligase activity"/>
    <property type="evidence" value="ECO:0007669"/>
    <property type="project" value="UniProtKB-KW"/>
</dbReference>
<dbReference type="Gene3D" id="3.30.1490.20">
    <property type="entry name" value="ATP-grasp fold, A domain"/>
    <property type="match status" value="1"/>
</dbReference>
<evidence type="ECO:0000313" key="5">
    <source>
        <dbReference type="EMBL" id="MBK1726816.1"/>
    </source>
</evidence>
<dbReference type="Gene3D" id="3.30.470.20">
    <property type="entry name" value="ATP-grasp fold, B domain"/>
    <property type="match status" value="1"/>
</dbReference>
<keyword evidence="3" id="KW-0067">ATP-binding</keyword>
<dbReference type="InterPro" id="IPR013815">
    <property type="entry name" value="ATP_grasp_subdomain_1"/>
</dbReference>
<accession>A0ABS1E4Z1</accession>
<evidence type="ECO:0000256" key="3">
    <source>
        <dbReference type="PROSITE-ProRule" id="PRU00409"/>
    </source>
</evidence>
<proteinExistence type="inferred from homology"/>
<dbReference type="PANTHER" id="PTHR23132:SF23">
    <property type="entry name" value="D-ALANINE--D-ALANINE LIGASE B"/>
    <property type="match status" value="1"/>
</dbReference>
<dbReference type="PROSITE" id="PS50975">
    <property type="entry name" value="ATP_GRASP"/>
    <property type="match status" value="1"/>
</dbReference>
<feature type="domain" description="ATP-grasp" evidence="4">
    <location>
        <begin position="120"/>
        <end position="333"/>
    </location>
</feature>
<dbReference type="EMBL" id="NRSH01000070">
    <property type="protein sequence ID" value="MBK1726816.1"/>
    <property type="molecule type" value="Genomic_DNA"/>
</dbReference>
<dbReference type="Proteomes" id="UP000738126">
    <property type="component" value="Unassembled WGS sequence"/>
</dbReference>
<protein>
    <submittedName>
        <fullName evidence="5">D-alanine--D-alanine ligase</fullName>
    </submittedName>
</protein>
<evidence type="ECO:0000256" key="1">
    <source>
        <dbReference type="ARBA" id="ARBA00010871"/>
    </source>
</evidence>
<dbReference type="PANTHER" id="PTHR23132">
    <property type="entry name" value="D-ALANINE--D-ALANINE LIGASE"/>
    <property type="match status" value="1"/>
</dbReference>
<dbReference type="Pfam" id="PF07478">
    <property type="entry name" value="Dala_Dala_lig_C"/>
    <property type="match status" value="1"/>
</dbReference>
<dbReference type="SUPFAM" id="SSF56059">
    <property type="entry name" value="Glutathione synthetase ATP-binding domain-like"/>
    <property type="match status" value="1"/>
</dbReference>
<evidence type="ECO:0000313" key="6">
    <source>
        <dbReference type="Proteomes" id="UP000738126"/>
    </source>
</evidence>
<evidence type="ECO:0000256" key="2">
    <source>
        <dbReference type="ARBA" id="ARBA00022598"/>
    </source>
</evidence>
<dbReference type="RefSeq" id="WP_200258808.1">
    <property type="nucleotide sequence ID" value="NZ_NRSH01000070.1"/>
</dbReference>
<comment type="caution">
    <text evidence="5">The sequence shown here is derived from an EMBL/GenBank/DDBJ whole genome shotgun (WGS) entry which is preliminary data.</text>
</comment>
<reference evidence="5 6" key="1">
    <citation type="journal article" date="2020" name="Microorganisms">
        <title>Osmotic Adaptation and Compatible Solute Biosynthesis of Phototrophic Bacteria as Revealed from Genome Analyses.</title>
        <authorList>
            <person name="Imhoff J.F."/>
            <person name="Rahn T."/>
            <person name="Kunzel S."/>
            <person name="Keller A."/>
            <person name="Neulinger S.C."/>
        </authorList>
    </citation>
    <scope>NUCLEOTIDE SEQUENCE [LARGE SCALE GENOMIC DNA]</scope>
    <source>
        <strain evidence="5 6">DSM 15116</strain>
    </source>
</reference>
<keyword evidence="2 5" id="KW-0436">Ligase</keyword>
<name>A0ABS1E4Z1_9GAMM</name>
<gene>
    <name evidence="5" type="ORF">CKO13_07250</name>
</gene>
<keyword evidence="6" id="KW-1185">Reference proteome</keyword>
<keyword evidence="3" id="KW-0547">Nucleotide-binding</keyword>